<dbReference type="PATRIC" id="fig|45073.5.peg.1773"/>
<dbReference type="AlphaFoldDB" id="A0A0W0Y133"/>
<evidence type="ECO:0000256" key="1">
    <source>
        <dbReference type="SAM" id="Phobius"/>
    </source>
</evidence>
<evidence type="ECO:0000313" key="3">
    <source>
        <dbReference type="Proteomes" id="UP000054618"/>
    </source>
</evidence>
<dbReference type="EMBL" id="LNYS01000008">
    <property type="protein sequence ID" value="KTD50354.1"/>
    <property type="molecule type" value="Genomic_DNA"/>
</dbReference>
<reference evidence="2 3" key="1">
    <citation type="submission" date="2015-11" db="EMBL/GenBank/DDBJ databases">
        <title>Genomic analysis of 38 Legionella species identifies large and diverse effector repertoires.</title>
        <authorList>
            <person name="Burstein D."/>
            <person name="Amaro F."/>
            <person name="Zusman T."/>
            <person name="Lifshitz Z."/>
            <person name="Cohen O."/>
            <person name="Gilbert J.A."/>
            <person name="Pupko T."/>
            <person name="Shuman H.A."/>
            <person name="Segal G."/>
        </authorList>
    </citation>
    <scope>NUCLEOTIDE SEQUENCE [LARGE SCALE GENOMIC DNA]</scope>
    <source>
        <strain evidence="2 3">CDC#1442-AUS-E</strain>
    </source>
</reference>
<gene>
    <name evidence="2" type="ORF">Lqui_1679</name>
</gene>
<keyword evidence="1" id="KW-0472">Membrane</keyword>
<comment type="caution">
    <text evidence="2">The sequence shown here is derived from an EMBL/GenBank/DDBJ whole genome shotgun (WGS) entry which is preliminary data.</text>
</comment>
<feature type="transmembrane region" description="Helical" evidence="1">
    <location>
        <begin position="20"/>
        <end position="39"/>
    </location>
</feature>
<name>A0A0W0Y133_9GAMM</name>
<feature type="transmembrane region" description="Helical" evidence="1">
    <location>
        <begin position="119"/>
        <end position="136"/>
    </location>
</feature>
<evidence type="ECO:0000313" key="2">
    <source>
        <dbReference type="EMBL" id="KTD50354.1"/>
    </source>
</evidence>
<dbReference type="Proteomes" id="UP000054618">
    <property type="component" value="Unassembled WGS sequence"/>
</dbReference>
<keyword evidence="1" id="KW-0812">Transmembrane</keyword>
<proteinExistence type="predicted"/>
<feature type="transmembrane region" description="Helical" evidence="1">
    <location>
        <begin position="65"/>
        <end position="87"/>
    </location>
</feature>
<keyword evidence="1" id="KW-1133">Transmembrane helix</keyword>
<dbReference type="RefSeq" id="WP_058507774.1">
    <property type="nucleotide sequence ID" value="NZ_CAAAIK010000001.1"/>
</dbReference>
<dbReference type="OrthoDB" id="5636317at2"/>
<keyword evidence="3" id="KW-1185">Reference proteome</keyword>
<sequence>MTPFRKLRLFLWGVDPGYFRLKHALKTVVAILITLTLSIKEPLFGKLMAGIACGFSLQGITAKSFALRVIQVIVFDLVYFMVFILGLKVRDSHNLTALVLIGLGFAVNYCRRFGLQNSMAPMMAWILCFFATILPFDTPDAAWMHLHALIIGLLVAALVAIFIFPENYPKLYIKNSNRLFKLLSRGMREIRYYLVKRDVIQSFEKLSFVRLKHNMNHLLDSNQTIEQSDVFDGYQSTVSEILVHQYAFVSAYTMMVEAYHVIKIHDYQLPRSVRLSLVVINRRLAALFDAVRMRKDFVIRYERVKVSLRQLDESMSHELLTEPTLVMALLNLKLTFNLLNQHMAELVRIQDGASQYH</sequence>
<dbReference type="STRING" id="45073.Lqui_1679"/>
<organism evidence="2 3">
    <name type="scientific">Legionella quinlivanii</name>
    <dbReference type="NCBI Taxonomy" id="45073"/>
    <lineage>
        <taxon>Bacteria</taxon>
        <taxon>Pseudomonadati</taxon>
        <taxon>Pseudomonadota</taxon>
        <taxon>Gammaproteobacteria</taxon>
        <taxon>Legionellales</taxon>
        <taxon>Legionellaceae</taxon>
        <taxon>Legionella</taxon>
    </lineage>
</organism>
<feature type="transmembrane region" description="Helical" evidence="1">
    <location>
        <begin position="142"/>
        <end position="164"/>
    </location>
</feature>
<protein>
    <recommendedName>
        <fullName evidence="4">FUSC family protein</fullName>
    </recommendedName>
</protein>
<accession>A0A0W0Y133</accession>
<evidence type="ECO:0008006" key="4">
    <source>
        <dbReference type="Google" id="ProtNLM"/>
    </source>
</evidence>